<keyword evidence="5 7" id="KW-0443">Lipid metabolism</keyword>
<dbReference type="NCBIfam" id="NF002060">
    <property type="entry name" value="PRK00892.1"/>
    <property type="match status" value="1"/>
</dbReference>
<dbReference type="GO" id="GO:0016020">
    <property type="term" value="C:membrane"/>
    <property type="evidence" value="ECO:0007669"/>
    <property type="project" value="GOC"/>
</dbReference>
<comment type="similarity">
    <text evidence="7">Belongs to the transferase hexapeptide repeat family. LpxD subfamily.</text>
</comment>
<keyword evidence="1 7" id="KW-0444">Lipid biosynthesis</keyword>
<dbReference type="PANTHER" id="PTHR43378:SF2">
    <property type="entry name" value="UDP-3-O-ACYLGLUCOSAMINE N-ACYLTRANSFERASE 1, MITOCHONDRIAL-RELATED"/>
    <property type="match status" value="1"/>
</dbReference>
<dbReference type="Pfam" id="PF04613">
    <property type="entry name" value="LpxD"/>
    <property type="match status" value="1"/>
</dbReference>
<feature type="domain" description="UDP-3-O-[3-hydroxymyristoyl] glucosamine N-acyltransferase non-repeat region" evidence="8">
    <location>
        <begin position="39"/>
        <end position="106"/>
    </location>
</feature>
<dbReference type="InterPro" id="IPR011004">
    <property type="entry name" value="Trimer_LpxA-like_sf"/>
</dbReference>
<dbReference type="AlphaFoldDB" id="A0A916RH19"/>
<dbReference type="HAMAP" id="MF_00523">
    <property type="entry name" value="LpxD"/>
    <property type="match status" value="1"/>
</dbReference>
<evidence type="ECO:0000313" key="9">
    <source>
        <dbReference type="EMBL" id="GGA54066.1"/>
    </source>
</evidence>
<dbReference type="PANTHER" id="PTHR43378">
    <property type="entry name" value="UDP-3-O-ACYLGLUCOSAMINE N-ACYLTRANSFERASE"/>
    <property type="match status" value="1"/>
</dbReference>
<evidence type="ECO:0000256" key="2">
    <source>
        <dbReference type="ARBA" id="ARBA00022556"/>
    </source>
</evidence>
<comment type="catalytic activity">
    <reaction evidence="7">
        <text>a UDP-3-O-[(3R)-3-hydroxyacyl]-alpha-D-glucosamine + a (3R)-hydroxyacyl-[ACP] = a UDP-2-N,3-O-bis[(3R)-3-hydroxyacyl]-alpha-D-glucosamine + holo-[ACP] + H(+)</text>
        <dbReference type="Rhea" id="RHEA:53836"/>
        <dbReference type="Rhea" id="RHEA-COMP:9685"/>
        <dbReference type="Rhea" id="RHEA-COMP:9945"/>
        <dbReference type="ChEBI" id="CHEBI:15378"/>
        <dbReference type="ChEBI" id="CHEBI:64479"/>
        <dbReference type="ChEBI" id="CHEBI:78827"/>
        <dbReference type="ChEBI" id="CHEBI:137740"/>
        <dbReference type="ChEBI" id="CHEBI:137748"/>
        <dbReference type="EC" id="2.3.1.191"/>
    </reaction>
</comment>
<comment type="function">
    <text evidence="7">Catalyzes the N-acylation of UDP-3-O-acylglucosamine using 3-hydroxyacyl-ACP as the acyl donor. Is involved in the biosynthesis of lipid A, a phosphorylated glycolipid that anchors the lipopolysaccharide to the outer membrane of the cell.</text>
</comment>
<dbReference type="Pfam" id="PF00132">
    <property type="entry name" value="Hexapep"/>
    <property type="match status" value="2"/>
</dbReference>
<name>A0A916RH19_9HYPH</name>
<evidence type="ECO:0000259" key="8">
    <source>
        <dbReference type="Pfam" id="PF04613"/>
    </source>
</evidence>
<comment type="caution">
    <text evidence="9">The sequence shown here is derived from an EMBL/GenBank/DDBJ whole genome shotgun (WGS) entry which is preliminary data.</text>
</comment>
<protein>
    <recommendedName>
        <fullName evidence="7">UDP-3-O-acylglucosamine N-acyltransferase</fullName>
        <ecNumber evidence="7">2.3.1.191</ecNumber>
    </recommendedName>
</protein>
<dbReference type="SUPFAM" id="SSF51161">
    <property type="entry name" value="Trimeric LpxA-like enzymes"/>
    <property type="match status" value="1"/>
</dbReference>
<comment type="pathway">
    <text evidence="7">Bacterial outer membrane biogenesis; LPS lipid A biosynthesis.</text>
</comment>
<dbReference type="EMBL" id="BMIF01000001">
    <property type="protein sequence ID" value="GGA54066.1"/>
    <property type="molecule type" value="Genomic_DNA"/>
</dbReference>
<evidence type="ECO:0000256" key="7">
    <source>
        <dbReference type="HAMAP-Rule" id="MF_00523"/>
    </source>
</evidence>
<keyword evidence="10" id="KW-1185">Reference proteome</keyword>
<accession>A0A916RH19</accession>
<dbReference type="GO" id="GO:0016410">
    <property type="term" value="F:N-acyltransferase activity"/>
    <property type="evidence" value="ECO:0007669"/>
    <property type="project" value="InterPro"/>
</dbReference>
<keyword evidence="4 7" id="KW-0677">Repeat</keyword>
<organism evidence="9 10">
    <name type="scientific">Nitratireductor aestuarii</name>
    <dbReference type="NCBI Taxonomy" id="1735103"/>
    <lineage>
        <taxon>Bacteria</taxon>
        <taxon>Pseudomonadati</taxon>
        <taxon>Pseudomonadota</taxon>
        <taxon>Alphaproteobacteria</taxon>
        <taxon>Hyphomicrobiales</taxon>
        <taxon>Phyllobacteriaceae</taxon>
        <taxon>Nitratireductor</taxon>
    </lineage>
</organism>
<evidence type="ECO:0000256" key="6">
    <source>
        <dbReference type="ARBA" id="ARBA00023315"/>
    </source>
</evidence>
<keyword evidence="3 7" id="KW-0808">Transferase</keyword>
<feature type="active site" description="Proton acceptor" evidence="7">
    <location>
        <position position="261"/>
    </location>
</feature>
<evidence type="ECO:0000256" key="1">
    <source>
        <dbReference type="ARBA" id="ARBA00022516"/>
    </source>
</evidence>
<dbReference type="GO" id="GO:0103118">
    <property type="term" value="F:UDP-3-O-[(3R)-3-hydroxyacyl]-glucosamine N-acyltransferase activity"/>
    <property type="evidence" value="ECO:0007669"/>
    <property type="project" value="UniProtKB-EC"/>
</dbReference>
<evidence type="ECO:0000256" key="4">
    <source>
        <dbReference type="ARBA" id="ARBA00022737"/>
    </source>
</evidence>
<dbReference type="InterPro" id="IPR020573">
    <property type="entry name" value="UDP_GlcNAc_AcTrfase_non-rep"/>
</dbReference>
<keyword evidence="6 7" id="KW-0012">Acyltransferase</keyword>
<dbReference type="EC" id="2.3.1.191" evidence="7"/>
<keyword evidence="2 7" id="KW-0441">Lipid A biosynthesis</keyword>
<reference evidence="9" key="2">
    <citation type="submission" date="2020-09" db="EMBL/GenBank/DDBJ databases">
        <authorList>
            <person name="Sun Q."/>
            <person name="Zhou Y."/>
        </authorList>
    </citation>
    <scope>NUCLEOTIDE SEQUENCE</scope>
    <source>
        <strain evidence="9">CGMCC 1.15320</strain>
    </source>
</reference>
<dbReference type="GO" id="GO:0009245">
    <property type="term" value="P:lipid A biosynthetic process"/>
    <property type="evidence" value="ECO:0007669"/>
    <property type="project" value="UniProtKB-UniRule"/>
</dbReference>
<dbReference type="Proteomes" id="UP000636264">
    <property type="component" value="Unassembled WGS sequence"/>
</dbReference>
<dbReference type="NCBIfam" id="TIGR01853">
    <property type="entry name" value="lipid_A_lpxD"/>
    <property type="match status" value="1"/>
</dbReference>
<dbReference type="InterPro" id="IPR001451">
    <property type="entry name" value="Hexapep"/>
</dbReference>
<evidence type="ECO:0000256" key="3">
    <source>
        <dbReference type="ARBA" id="ARBA00022679"/>
    </source>
</evidence>
<dbReference type="Gene3D" id="2.160.10.10">
    <property type="entry name" value="Hexapeptide repeat proteins"/>
    <property type="match status" value="1"/>
</dbReference>
<reference evidence="9" key="1">
    <citation type="journal article" date="2014" name="Int. J. Syst. Evol. Microbiol.">
        <title>Complete genome sequence of Corynebacterium casei LMG S-19264T (=DSM 44701T), isolated from a smear-ripened cheese.</title>
        <authorList>
            <consortium name="US DOE Joint Genome Institute (JGI-PGF)"/>
            <person name="Walter F."/>
            <person name="Albersmeier A."/>
            <person name="Kalinowski J."/>
            <person name="Ruckert C."/>
        </authorList>
    </citation>
    <scope>NUCLEOTIDE SEQUENCE</scope>
    <source>
        <strain evidence="9">CGMCC 1.15320</strain>
    </source>
</reference>
<dbReference type="InterPro" id="IPR007691">
    <property type="entry name" value="LpxD"/>
</dbReference>
<evidence type="ECO:0000256" key="5">
    <source>
        <dbReference type="ARBA" id="ARBA00023098"/>
    </source>
</evidence>
<dbReference type="Pfam" id="PF14602">
    <property type="entry name" value="Hexapep_2"/>
    <property type="match status" value="2"/>
</dbReference>
<gene>
    <name evidence="7 9" type="primary">lpxD</name>
    <name evidence="9" type="ORF">GCM10011385_04530</name>
</gene>
<proteinExistence type="inferred from homology"/>
<comment type="subunit">
    <text evidence="7">Homotrimer.</text>
</comment>
<sequence>MIGTMTEPKFFVPSRRLELGEIATLTGARLLDESKSGLPIHRLAAASEGGEDSLVFVDGKRNASLLSTVRAAAVICDPDSVKDVPKGVAVLVSERPQHAFAQIARLLFPSGTRPQPITGETGVSPRAVICEGVTLEDGVIIEAGAVIGRNVTIGQGTVIGPNAVIADGCTIGRDCFIGSQCTIQFAMLGDRVIIHPGAQIGQDGFGFLPGPTGLMKNPQIGRVVIQNDVEIGANTTIDRGALTDTVIGEGSKIDNLVQVAHNVKIGRSVVIAGHCGISGSVTVGDMVMMGGRVGIADHITIGDKAQLAAGSGVMNDIPAGERWAGLPAQPMRQAFREIAALRSLVERNRKGK</sequence>
<dbReference type="Gene3D" id="3.40.1390.10">
    <property type="entry name" value="MurE/MurF, N-terminal domain"/>
    <property type="match status" value="1"/>
</dbReference>
<dbReference type="CDD" id="cd03352">
    <property type="entry name" value="LbH_LpxD"/>
    <property type="match status" value="1"/>
</dbReference>
<evidence type="ECO:0000313" key="10">
    <source>
        <dbReference type="Proteomes" id="UP000636264"/>
    </source>
</evidence>